<dbReference type="CDD" id="cd00383">
    <property type="entry name" value="trans_reg_C"/>
    <property type="match status" value="1"/>
</dbReference>
<dbReference type="Gene3D" id="1.10.10.10">
    <property type="entry name" value="Winged helix-like DNA-binding domain superfamily/Winged helix DNA-binding domain"/>
    <property type="match status" value="1"/>
</dbReference>
<dbReference type="SMART" id="SM00448">
    <property type="entry name" value="REC"/>
    <property type="match status" value="1"/>
</dbReference>
<evidence type="ECO:0000256" key="1">
    <source>
        <dbReference type="ARBA" id="ARBA00022553"/>
    </source>
</evidence>
<dbReference type="InterPro" id="IPR039420">
    <property type="entry name" value="WalR-like"/>
</dbReference>
<evidence type="ECO:0000259" key="5">
    <source>
        <dbReference type="PROSITE" id="PS50110"/>
    </source>
</evidence>
<accession>A0A6J7K2F0</accession>
<sequence>METIKVLVVDDESSIRAQLNQTLTFGGFTPHAVSTSQEALEVAKVTPPDFFILDINMPAFLDINKENPEESGRNEGLALAKELRRLGHTAPIMFLTARDDRETEASGLTFWGDDYVVKPWSNAALLARMKAILRRSGNDAHRPRFLTVGEVSVDEDAHEVTVGGTPVDLSPTEYKLLTYLMENSNRVLSKAQILDYVWEYDFNGEMGIVESYVSYLRKKLDPLTKQSVVVTKRGIGYMFKSN</sequence>
<dbReference type="Pfam" id="PF00486">
    <property type="entry name" value="Trans_reg_C"/>
    <property type="match status" value="1"/>
</dbReference>
<dbReference type="SMART" id="SM00862">
    <property type="entry name" value="Trans_reg_C"/>
    <property type="match status" value="1"/>
</dbReference>
<keyword evidence="4" id="KW-0804">Transcription</keyword>
<dbReference type="PROSITE" id="PS50110">
    <property type="entry name" value="RESPONSE_REGULATORY"/>
    <property type="match status" value="1"/>
</dbReference>
<evidence type="ECO:0000259" key="6">
    <source>
        <dbReference type="PROSITE" id="PS51755"/>
    </source>
</evidence>
<keyword evidence="3" id="KW-0238">DNA-binding</keyword>
<evidence type="ECO:0000256" key="4">
    <source>
        <dbReference type="ARBA" id="ARBA00023163"/>
    </source>
</evidence>
<keyword evidence="2" id="KW-0805">Transcription regulation</keyword>
<dbReference type="GO" id="GO:0032993">
    <property type="term" value="C:protein-DNA complex"/>
    <property type="evidence" value="ECO:0007669"/>
    <property type="project" value="TreeGrafter"/>
</dbReference>
<proteinExistence type="predicted"/>
<evidence type="ECO:0000313" key="7">
    <source>
        <dbReference type="EMBL" id="CAB4949291.1"/>
    </source>
</evidence>
<dbReference type="EMBL" id="CAFBNO010000006">
    <property type="protein sequence ID" value="CAB4949291.1"/>
    <property type="molecule type" value="Genomic_DNA"/>
</dbReference>
<feature type="domain" description="Response regulatory" evidence="5">
    <location>
        <begin position="5"/>
        <end position="133"/>
    </location>
</feature>
<dbReference type="FunFam" id="1.10.10.10:FF:000005">
    <property type="entry name" value="Two-component system response regulator"/>
    <property type="match status" value="1"/>
</dbReference>
<dbReference type="GO" id="GO:0000976">
    <property type="term" value="F:transcription cis-regulatory region binding"/>
    <property type="evidence" value="ECO:0007669"/>
    <property type="project" value="TreeGrafter"/>
</dbReference>
<dbReference type="GO" id="GO:0000156">
    <property type="term" value="F:phosphorelay response regulator activity"/>
    <property type="evidence" value="ECO:0007669"/>
    <property type="project" value="TreeGrafter"/>
</dbReference>
<dbReference type="PANTHER" id="PTHR48111:SF28">
    <property type="entry name" value="TRANSCRIPTIONAL REGULATORY PROTEIN TCRX-RELATED"/>
    <property type="match status" value="1"/>
</dbReference>
<dbReference type="InterPro" id="IPR011006">
    <property type="entry name" value="CheY-like_superfamily"/>
</dbReference>
<dbReference type="AlphaFoldDB" id="A0A6J7K2F0"/>
<dbReference type="Pfam" id="PF00072">
    <property type="entry name" value="Response_reg"/>
    <property type="match status" value="1"/>
</dbReference>
<keyword evidence="1" id="KW-0597">Phosphoprotein</keyword>
<evidence type="ECO:0000256" key="3">
    <source>
        <dbReference type="ARBA" id="ARBA00023125"/>
    </source>
</evidence>
<evidence type="ECO:0000256" key="2">
    <source>
        <dbReference type="ARBA" id="ARBA00023015"/>
    </source>
</evidence>
<feature type="domain" description="OmpR/PhoB-type" evidence="6">
    <location>
        <begin position="143"/>
        <end position="241"/>
    </location>
</feature>
<dbReference type="GO" id="GO:0005829">
    <property type="term" value="C:cytosol"/>
    <property type="evidence" value="ECO:0007669"/>
    <property type="project" value="TreeGrafter"/>
</dbReference>
<dbReference type="InterPro" id="IPR036388">
    <property type="entry name" value="WH-like_DNA-bd_sf"/>
</dbReference>
<reference evidence="7" key="1">
    <citation type="submission" date="2020-05" db="EMBL/GenBank/DDBJ databases">
        <authorList>
            <person name="Chiriac C."/>
            <person name="Salcher M."/>
            <person name="Ghai R."/>
            <person name="Kavagutti S V."/>
        </authorList>
    </citation>
    <scope>NUCLEOTIDE SEQUENCE</scope>
</reference>
<dbReference type="SUPFAM" id="SSF46894">
    <property type="entry name" value="C-terminal effector domain of the bipartite response regulators"/>
    <property type="match status" value="1"/>
</dbReference>
<dbReference type="PROSITE" id="PS51755">
    <property type="entry name" value="OMPR_PHOB"/>
    <property type="match status" value="1"/>
</dbReference>
<protein>
    <submittedName>
        <fullName evidence="7">Unannotated protein</fullName>
    </submittedName>
</protein>
<dbReference type="PANTHER" id="PTHR48111">
    <property type="entry name" value="REGULATOR OF RPOS"/>
    <property type="match status" value="1"/>
</dbReference>
<organism evidence="7">
    <name type="scientific">freshwater metagenome</name>
    <dbReference type="NCBI Taxonomy" id="449393"/>
    <lineage>
        <taxon>unclassified sequences</taxon>
        <taxon>metagenomes</taxon>
        <taxon>ecological metagenomes</taxon>
    </lineage>
</organism>
<gene>
    <name evidence="7" type="ORF">UFOPK3837_00322</name>
</gene>
<dbReference type="GO" id="GO:0006355">
    <property type="term" value="P:regulation of DNA-templated transcription"/>
    <property type="evidence" value="ECO:0007669"/>
    <property type="project" value="InterPro"/>
</dbReference>
<name>A0A6J7K2F0_9ZZZZ</name>
<dbReference type="InterPro" id="IPR001867">
    <property type="entry name" value="OmpR/PhoB-type_DNA-bd"/>
</dbReference>
<dbReference type="InterPro" id="IPR001789">
    <property type="entry name" value="Sig_transdc_resp-reg_receiver"/>
</dbReference>
<dbReference type="SUPFAM" id="SSF52172">
    <property type="entry name" value="CheY-like"/>
    <property type="match status" value="1"/>
</dbReference>
<dbReference type="Gene3D" id="3.40.50.2300">
    <property type="match status" value="1"/>
</dbReference>
<dbReference type="InterPro" id="IPR016032">
    <property type="entry name" value="Sig_transdc_resp-reg_C-effctor"/>
</dbReference>